<dbReference type="WBParaSite" id="DME_0000302501-mRNA-1">
    <property type="protein sequence ID" value="DME_0000302501-mRNA-1"/>
    <property type="gene ID" value="DME_0000302501"/>
</dbReference>
<keyword evidence="6" id="KW-0256">Endoplasmic reticulum</keyword>
<comment type="similarity">
    <text evidence="3">Belongs to the TRAPP small subunits family. BET3 subfamily.</text>
</comment>
<dbReference type="CDD" id="cd14942">
    <property type="entry name" value="TRAPPC3_bet3"/>
    <property type="match status" value="1"/>
</dbReference>
<evidence type="ECO:0000256" key="9">
    <source>
        <dbReference type="SAM" id="Coils"/>
    </source>
</evidence>
<comment type="subcellular location">
    <subcellularLocation>
        <location evidence="2">Endoplasmic reticulum</location>
    </subcellularLocation>
    <subcellularLocation>
        <location evidence="1">Golgi apparatus</location>
        <location evidence="1">cis-Golgi network</location>
    </subcellularLocation>
</comment>
<dbReference type="PROSITE" id="PS51676">
    <property type="entry name" value="FF"/>
    <property type="match status" value="5"/>
</dbReference>
<feature type="domain" description="FF" evidence="12">
    <location>
        <begin position="392"/>
        <end position="452"/>
    </location>
</feature>
<feature type="compositionally biased region" description="Basic residues" evidence="10">
    <location>
        <begin position="674"/>
        <end position="687"/>
    </location>
</feature>
<dbReference type="FunFam" id="3.30.1380.20:FF:000001">
    <property type="entry name" value="Trafficking protein particle complex subunit BET3"/>
    <property type="match status" value="1"/>
</dbReference>
<dbReference type="InterPro" id="IPR039726">
    <property type="entry name" value="Prp40-like"/>
</dbReference>
<dbReference type="Pfam" id="PF04051">
    <property type="entry name" value="TRAPP"/>
    <property type="match status" value="1"/>
</dbReference>
<evidence type="ECO:0000256" key="4">
    <source>
        <dbReference type="ARBA" id="ARBA00022448"/>
    </source>
</evidence>
<feature type="coiled-coil region" evidence="9">
    <location>
        <begin position="311"/>
        <end position="345"/>
    </location>
</feature>
<dbReference type="GO" id="GO:0005794">
    <property type="term" value="C:Golgi apparatus"/>
    <property type="evidence" value="ECO:0007669"/>
    <property type="project" value="UniProtKB-SubCell"/>
</dbReference>
<organism evidence="14 16">
    <name type="scientific">Dracunculus medinensis</name>
    <name type="common">Guinea worm</name>
    <dbReference type="NCBI Taxonomy" id="318479"/>
    <lineage>
        <taxon>Eukaryota</taxon>
        <taxon>Metazoa</taxon>
        <taxon>Ecdysozoa</taxon>
        <taxon>Nematoda</taxon>
        <taxon>Chromadorea</taxon>
        <taxon>Rhabditida</taxon>
        <taxon>Spirurina</taxon>
        <taxon>Dracunculoidea</taxon>
        <taxon>Dracunculidae</taxon>
        <taxon>Dracunculus</taxon>
    </lineage>
</organism>
<dbReference type="PROSITE" id="PS50020">
    <property type="entry name" value="WW_DOMAIN_2"/>
    <property type="match status" value="2"/>
</dbReference>
<dbReference type="EMBL" id="UYYG01001159">
    <property type="protein sequence ID" value="VDN57211.1"/>
    <property type="molecule type" value="Genomic_DNA"/>
</dbReference>
<dbReference type="SMART" id="SM00456">
    <property type="entry name" value="WW"/>
    <property type="match status" value="2"/>
</dbReference>
<dbReference type="Gene3D" id="1.10.10.440">
    <property type="entry name" value="FF domain"/>
    <property type="match status" value="5"/>
</dbReference>
<dbReference type="GO" id="GO:0045292">
    <property type="term" value="P:mRNA cis splicing, via spliceosome"/>
    <property type="evidence" value="ECO:0007669"/>
    <property type="project" value="InterPro"/>
</dbReference>
<name>A0A158Q3R6_DRAME</name>
<dbReference type="InterPro" id="IPR007194">
    <property type="entry name" value="TRAPP_component"/>
</dbReference>
<evidence type="ECO:0000256" key="8">
    <source>
        <dbReference type="ARBA" id="ARBA00023034"/>
    </source>
</evidence>
<dbReference type="CDD" id="cd00201">
    <property type="entry name" value="WW"/>
    <property type="match status" value="2"/>
</dbReference>
<evidence type="ECO:0000313" key="13">
    <source>
        <dbReference type="EMBL" id="VDN57211.1"/>
    </source>
</evidence>
<reference evidence="16" key="1">
    <citation type="submission" date="2016-04" db="UniProtKB">
        <authorList>
            <consortium name="WormBaseParasite"/>
        </authorList>
    </citation>
    <scope>IDENTIFICATION</scope>
</reference>
<feature type="domain" description="WW" evidence="11">
    <location>
        <begin position="178"/>
        <end position="205"/>
    </location>
</feature>
<dbReference type="SMART" id="SM00441">
    <property type="entry name" value="FF"/>
    <property type="match status" value="5"/>
</dbReference>
<dbReference type="InterPro" id="IPR001202">
    <property type="entry name" value="WW_dom"/>
</dbReference>
<dbReference type="InterPro" id="IPR036020">
    <property type="entry name" value="WW_dom_sf"/>
</dbReference>
<evidence type="ECO:0000256" key="7">
    <source>
        <dbReference type="ARBA" id="ARBA00022892"/>
    </source>
</evidence>
<dbReference type="GO" id="GO:0005783">
    <property type="term" value="C:endoplasmic reticulum"/>
    <property type="evidence" value="ECO:0007669"/>
    <property type="project" value="UniProtKB-SubCell"/>
</dbReference>
<dbReference type="STRING" id="318479.A0A158Q3R6"/>
<dbReference type="Pfam" id="PF00397">
    <property type="entry name" value="WW"/>
    <property type="match status" value="2"/>
</dbReference>
<protein>
    <submittedName>
        <fullName evidence="16">WW domain-containing protein</fullName>
    </submittedName>
</protein>
<keyword evidence="4" id="KW-0813">Transport</keyword>
<dbReference type="FunFam" id="1.10.10.440:FF:000002">
    <property type="entry name" value="pre-mRNA-processing factor 40 homolog A isoform X1"/>
    <property type="match status" value="1"/>
</dbReference>
<evidence type="ECO:0000256" key="6">
    <source>
        <dbReference type="ARBA" id="ARBA00022824"/>
    </source>
</evidence>
<evidence type="ECO:0000256" key="2">
    <source>
        <dbReference type="ARBA" id="ARBA00004240"/>
    </source>
</evidence>
<proteinExistence type="inferred from homology"/>
<dbReference type="InterPro" id="IPR024096">
    <property type="entry name" value="NO_sig/Golgi_transp_ligand-bd"/>
</dbReference>
<keyword evidence="9" id="KW-0175">Coiled coil</keyword>
<dbReference type="GO" id="GO:0071004">
    <property type="term" value="C:U2-type prespliceosome"/>
    <property type="evidence" value="ECO:0007669"/>
    <property type="project" value="TreeGrafter"/>
</dbReference>
<feature type="region of interest" description="Disordered" evidence="10">
    <location>
        <begin position="673"/>
        <end position="710"/>
    </location>
</feature>
<dbReference type="InterPro" id="IPR036517">
    <property type="entry name" value="FF_domain_sf"/>
</dbReference>
<dbReference type="Proteomes" id="UP000038040">
    <property type="component" value="Unplaced"/>
</dbReference>
<dbReference type="PANTHER" id="PTHR11864">
    <property type="entry name" value="PRE-MRNA-PROCESSING PROTEIN PRP40"/>
    <property type="match status" value="1"/>
</dbReference>
<dbReference type="GO" id="GO:0030008">
    <property type="term" value="C:TRAPP complex"/>
    <property type="evidence" value="ECO:0007669"/>
    <property type="project" value="InterPro"/>
</dbReference>
<dbReference type="SUPFAM" id="SSF51045">
    <property type="entry name" value="WW domain"/>
    <property type="match status" value="2"/>
</dbReference>
<gene>
    <name evidence="13" type="ORF">DME_LOCUS7184</name>
</gene>
<dbReference type="GO" id="GO:0016236">
    <property type="term" value="P:macroautophagy"/>
    <property type="evidence" value="ECO:0007669"/>
    <property type="project" value="UniProtKB-ARBA"/>
</dbReference>
<evidence type="ECO:0000256" key="1">
    <source>
        <dbReference type="ARBA" id="ARBA00004222"/>
    </source>
</evidence>
<dbReference type="GO" id="GO:0048193">
    <property type="term" value="P:Golgi vesicle transport"/>
    <property type="evidence" value="ECO:0007669"/>
    <property type="project" value="InterPro"/>
</dbReference>
<dbReference type="Gene3D" id="2.20.70.10">
    <property type="match status" value="2"/>
</dbReference>
<keyword evidence="5" id="KW-0677">Repeat</keyword>
<evidence type="ECO:0000313" key="16">
    <source>
        <dbReference type="WBParaSite" id="DME_0000302501-mRNA-1"/>
    </source>
</evidence>
<keyword evidence="7" id="KW-0931">ER-Golgi transport</keyword>
<dbReference type="Gene3D" id="3.30.1380.20">
    <property type="entry name" value="Trafficking protein particle complex subunit 3"/>
    <property type="match status" value="1"/>
</dbReference>
<feature type="coiled-coil region" evidence="9">
    <location>
        <begin position="583"/>
        <end position="613"/>
    </location>
</feature>
<dbReference type="AlphaFoldDB" id="A0A158Q3R6"/>
<sequence>MKNYVITKYRFVNFENELLSSFGSVVCQFQVGILAQEAPRKMIPFGGPPGFPSIMNIPPNTAQAPYLQPQVLMPPIQRSNPMITVNAPQQIQMNATSSPSPIAGAPRPMLVPPQMAAEIAAANASIHRSPSTGSVWSEHTASDGRIYYYNKITKQSSWLKPDELKTPEEKKAASLKLWREYKTPEGRPYYYNVETKETTWICPKDFEPSNKEEKKENTESKIATIPKEEMTTNPKTDIIEAVGEDEVDEEKELKKKQADKFRELLRDKYNEGKITSTSSWDNTVKYIQHDPRFRILNKVSEKKQLFNAWKVQRQKEERDEKRIAIKKAKEELEQWLQNHPKVRATMRYSKAESLFANEPEWKAVHDSERKEIFRDAMELIEKREKENAKSIRRRNVQALADILEGMEEITYKTTWAQAQRLLIENPAFANDSTLQSMDKEDALIVFEEHIRTAEKHYLKEKDLEEKRRRRQERKIREAFQAFLVELHKRGELTSMSLWSELYPIISSDARFDNMLEQSGSTPLDLFKFYVEDLKSQFGQDRKIIKEILKDRNVTVTLDTTFDQLCRWVSSDERGKNVDPGNMKLCYNSLMEKAENKEKEQEREEARRRRRQEAAFRKVLNSLLPPVEPSSEWAVIRPKIENEEAFLAVESEQLREKFFYDYVANLTEVCGHYHGSAKKKKKDKKKRKNKDEKEGLKSQKGSGISQISEAQEKEETIKIGIKNEASPRKSKMKFVSPNVLSSQYRSITMSKQTKLPLGIDSKKVSGELFTLTYGALVAELLKDLENPAEVNRQLDKMGYNIGLRLADDLLAKNPQIGRCTDMHQVADILSKVALRTYLGVTAHITNWSAGNDEFSIILDSNPLTEFVEVPSELAQDLRYSQMICGAIRGALEMMHLEVQAAIVQEFNQNTEIRVKFIRILHESMPPGEED</sequence>
<dbReference type="GO" id="GO:0005685">
    <property type="term" value="C:U1 snRNP"/>
    <property type="evidence" value="ECO:0007669"/>
    <property type="project" value="TreeGrafter"/>
</dbReference>
<feature type="domain" description="FF" evidence="12">
    <location>
        <begin position="254"/>
        <end position="312"/>
    </location>
</feature>
<evidence type="ECO:0000313" key="15">
    <source>
        <dbReference type="Proteomes" id="UP000274756"/>
    </source>
</evidence>
<feature type="domain" description="FF" evidence="12">
    <location>
        <begin position="325"/>
        <end position="379"/>
    </location>
</feature>
<keyword evidence="8" id="KW-0333">Golgi apparatus</keyword>
<dbReference type="InterPro" id="IPR002713">
    <property type="entry name" value="FF_domain"/>
</dbReference>
<dbReference type="SUPFAM" id="SSF81698">
    <property type="entry name" value="FF domain"/>
    <property type="match status" value="5"/>
</dbReference>
<evidence type="ECO:0000259" key="12">
    <source>
        <dbReference type="PROSITE" id="PS51676"/>
    </source>
</evidence>
<feature type="compositionally biased region" description="Polar residues" evidence="10">
    <location>
        <begin position="698"/>
        <end position="708"/>
    </location>
</feature>
<keyword evidence="15" id="KW-1185">Reference proteome</keyword>
<evidence type="ECO:0000256" key="3">
    <source>
        <dbReference type="ARBA" id="ARBA00006218"/>
    </source>
</evidence>
<dbReference type="Pfam" id="PF25432">
    <property type="entry name" value="FF_PRPF40A"/>
    <property type="match status" value="1"/>
</dbReference>
<feature type="domain" description="FF" evidence="12">
    <location>
        <begin position="471"/>
        <end position="532"/>
    </location>
</feature>
<dbReference type="GO" id="GO:0003723">
    <property type="term" value="F:RNA binding"/>
    <property type="evidence" value="ECO:0007669"/>
    <property type="project" value="TreeGrafter"/>
</dbReference>
<accession>A0A158Q3R6</accession>
<dbReference type="FunFam" id="1.10.10.440:FF:000003">
    <property type="entry name" value="Pre-mRNA processing factor 40 homolog A"/>
    <property type="match status" value="1"/>
</dbReference>
<feature type="domain" description="WW" evidence="11">
    <location>
        <begin position="130"/>
        <end position="163"/>
    </location>
</feature>
<dbReference type="SUPFAM" id="SSF111126">
    <property type="entry name" value="Ligand-binding domain in the NO signalling and Golgi transport"/>
    <property type="match status" value="1"/>
</dbReference>
<evidence type="ECO:0000259" key="11">
    <source>
        <dbReference type="PROSITE" id="PS50020"/>
    </source>
</evidence>
<dbReference type="Pfam" id="PF01846">
    <property type="entry name" value="FF"/>
    <property type="match status" value="4"/>
</dbReference>
<evidence type="ECO:0000313" key="14">
    <source>
        <dbReference type="Proteomes" id="UP000038040"/>
    </source>
</evidence>
<dbReference type="PROSITE" id="PS01159">
    <property type="entry name" value="WW_DOMAIN_1"/>
    <property type="match status" value="2"/>
</dbReference>
<evidence type="ECO:0000256" key="10">
    <source>
        <dbReference type="SAM" id="MobiDB-lite"/>
    </source>
</evidence>
<dbReference type="OrthoDB" id="187617at2759"/>
<reference evidence="13 15" key="2">
    <citation type="submission" date="2018-11" db="EMBL/GenBank/DDBJ databases">
        <authorList>
            <consortium name="Pathogen Informatics"/>
        </authorList>
    </citation>
    <scope>NUCLEOTIDE SEQUENCE [LARGE SCALE GENOMIC DNA]</scope>
</reference>
<dbReference type="Proteomes" id="UP000274756">
    <property type="component" value="Unassembled WGS sequence"/>
</dbReference>
<feature type="domain" description="FF" evidence="12">
    <location>
        <begin position="608"/>
        <end position="664"/>
    </location>
</feature>
<dbReference type="InterPro" id="IPR016721">
    <property type="entry name" value="Bet3"/>
</dbReference>
<evidence type="ECO:0000256" key="5">
    <source>
        <dbReference type="ARBA" id="ARBA00022737"/>
    </source>
</evidence>
<dbReference type="PANTHER" id="PTHR11864:SF0">
    <property type="entry name" value="PRP40 PRE-MRNA PROCESSING FACTOR 40 HOMOLOG A (YEAST)"/>
    <property type="match status" value="1"/>
</dbReference>